<evidence type="ECO:0000313" key="3">
    <source>
        <dbReference type="WBParaSite" id="PSU_v2.g5074.t1"/>
    </source>
</evidence>
<dbReference type="Proteomes" id="UP000887577">
    <property type="component" value="Unplaced"/>
</dbReference>
<feature type="transmembrane region" description="Helical" evidence="1">
    <location>
        <begin position="75"/>
        <end position="92"/>
    </location>
</feature>
<sequence length="180" mass="20590">MAARSTTRIDTNRLIKSESNEFENAKTVVSSKSLTSTTSTFWDPLMAHLNEFIHDQRHFTARWLLTIEKQLQIKSEQLALGITAILSIYLLLGSSNQMLANSILVTIPLLMTYLYPAERPSTNNLLLYWALYSIVTLFDNGFKTTFSGWFFFKVSGAASLFLRPFEYGPKIVEFIQKRAF</sequence>
<keyword evidence="1" id="KW-0472">Membrane</keyword>
<accession>A0A914YX24</accession>
<evidence type="ECO:0000313" key="2">
    <source>
        <dbReference type="Proteomes" id="UP000887577"/>
    </source>
</evidence>
<keyword evidence="1" id="KW-1133">Transmembrane helix</keyword>
<keyword evidence="2" id="KW-1185">Reference proteome</keyword>
<proteinExistence type="predicted"/>
<organism evidence="2 3">
    <name type="scientific">Panagrolaimus superbus</name>
    <dbReference type="NCBI Taxonomy" id="310955"/>
    <lineage>
        <taxon>Eukaryota</taxon>
        <taxon>Metazoa</taxon>
        <taxon>Ecdysozoa</taxon>
        <taxon>Nematoda</taxon>
        <taxon>Chromadorea</taxon>
        <taxon>Rhabditida</taxon>
        <taxon>Tylenchina</taxon>
        <taxon>Panagrolaimomorpha</taxon>
        <taxon>Panagrolaimoidea</taxon>
        <taxon>Panagrolaimidae</taxon>
        <taxon>Panagrolaimus</taxon>
    </lineage>
</organism>
<reference evidence="3" key="1">
    <citation type="submission" date="2022-11" db="UniProtKB">
        <authorList>
            <consortium name="WormBaseParasite"/>
        </authorList>
    </citation>
    <scope>IDENTIFICATION</scope>
</reference>
<protein>
    <submittedName>
        <fullName evidence="3">Uncharacterized protein</fullName>
    </submittedName>
</protein>
<keyword evidence="1" id="KW-0812">Transmembrane</keyword>
<name>A0A914YX24_9BILA</name>
<evidence type="ECO:0000256" key="1">
    <source>
        <dbReference type="SAM" id="Phobius"/>
    </source>
</evidence>
<dbReference type="AlphaFoldDB" id="A0A914YX24"/>
<dbReference type="WBParaSite" id="PSU_v2.g5074.t1">
    <property type="protein sequence ID" value="PSU_v2.g5074.t1"/>
    <property type="gene ID" value="PSU_v2.g5074"/>
</dbReference>